<dbReference type="Pfam" id="PF01656">
    <property type="entry name" value="CbiA"/>
    <property type="match status" value="1"/>
</dbReference>
<proteinExistence type="predicted"/>
<dbReference type="CDD" id="cd02042">
    <property type="entry name" value="ParAB_family"/>
    <property type="match status" value="1"/>
</dbReference>
<evidence type="ECO:0000313" key="2">
    <source>
        <dbReference type="EMBL" id="VAX08401.1"/>
    </source>
</evidence>
<evidence type="ECO:0000259" key="1">
    <source>
        <dbReference type="Pfam" id="PF01656"/>
    </source>
</evidence>
<dbReference type="PANTHER" id="PTHR13696">
    <property type="entry name" value="P-LOOP CONTAINING NUCLEOSIDE TRIPHOSPHATE HYDROLASE"/>
    <property type="match status" value="1"/>
</dbReference>
<accession>A0A3B1B2R0</accession>
<dbReference type="InterPro" id="IPR002586">
    <property type="entry name" value="CobQ/CobB/MinD/ParA_Nub-bd_dom"/>
</dbReference>
<reference evidence="2" key="1">
    <citation type="submission" date="2018-06" db="EMBL/GenBank/DDBJ databases">
        <authorList>
            <person name="Zhirakovskaya E."/>
        </authorList>
    </citation>
    <scope>NUCLEOTIDE SEQUENCE</scope>
</reference>
<protein>
    <recommendedName>
        <fullName evidence="1">CobQ/CobB/MinD/ParA nucleotide binding domain-containing protein</fullName>
    </recommendedName>
</protein>
<name>A0A3B1B2R0_9ZZZZ</name>
<gene>
    <name evidence="2" type="ORF">MNBD_GAMMA26-564</name>
</gene>
<dbReference type="InterPro" id="IPR050678">
    <property type="entry name" value="DNA_Partitioning_ATPase"/>
</dbReference>
<dbReference type="PIRSF" id="PIRSF009320">
    <property type="entry name" value="Nuc_binding_HP_1000"/>
    <property type="match status" value="1"/>
</dbReference>
<dbReference type="InterPro" id="IPR027417">
    <property type="entry name" value="P-loop_NTPase"/>
</dbReference>
<dbReference type="PANTHER" id="PTHR13696:SF96">
    <property type="entry name" value="COBQ_COBB_MIND_PARA NUCLEOTIDE BINDING DOMAIN-CONTAINING PROTEIN"/>
    <property type="match status" value="1"/>
</dbReference>
<dbReference type="SUPFAM" id="SSF52540">
    <property type="entry name" value="P-loop containing nucleoside triphosphate hydrolases"/>
    <property type="match status" value="1"/>
</dbReference>
<organism evidence="2">
    <name type="scientific">hydrothermal vent metagenome</name>
    <dbReference type="NCBI Taxonomy" id="652676"/>
    <lineage>
        <taxon>unclassified sequences</taxon>
        <taxon>metagenomes</taxon>
        <taxon>ecological metagenomes</taxon>
    </lineage>
</organism>
<dbReference type="EMBL" id="UOFX01000035">
    <property type="protein sequence ID" value="VAX08401.1"/>
    <property type="molecule type" value="Genomic_DNA"/>
</dbReference>
<feature type="domain" description="CobQ/CobB/MinD/ParA nucleotide binding" evidence="1">
    <location>
        <begin position="4"/>
        <end position="188"/>
    </location>
</feature>
<dbReference type="Gene3D" id="3.40.50.300">
    <property type="entry name" value="P-loop containing nucleotide triphosphate hydrolases"/>
    <property type="match status" value="1"/>
</dbReference>
<sequence>MLRITLVNTKGGCGKTTIATNLASYYAGKGFCTVLMDHDPQGSSSSWLGLRSGELPLINSIDAARQRAGVTRSWQLHAGLDTEVMVVDTPAGVNGSQMIELLRQTDIILVPVMPSVIDMQATAGFIDNLMRAGKVKSMSKRVGIIANRTKLGTHSYRVLEQFLAGYDLPVVAHLRDSQNYVNAMEAGQGIHELRTKSAARDRDQWSSLLEWLKHNHKDEIPAYRPSITLRPQLNEVVSC</sequence>
<dbReference type="AlphaFoldDB" id="A0A3B1B2R0"/>